<dbReference type="PANTHER" id="PTHR44846">
    <property type="entry name" value="MANNOSYL-D-GLYCERATE TRANSPORT/METABOLISM SYSTEM REPRESSOR MNGR-RELATED"/>
    <property type="match status" value="1"/>
</dbReference>
<dbReference type="Gene3D" id="3.40.1410.10">
    <property type="entry name" value="Chorismate lyase-like"/>
    <property type="match status" value="1"/>
</dbReference>
<dbReference type="Pfam" id="PF00392">
    <property type="entry name" value="GntR"/>
    <property type="match status" value="1"/>
</dbReference>
<evidence type="ECO:0000256" key="1">
    <source>
        <dbReference type="ARBA" id="ARBA00023015"/>
    </source>
</evidence>
<evidence type="ECO:0000313" key="6">
    <source>
        <dbReference type="Proteomes" id="UP000663421"/>
    </source>
</evidence>
<keyword evidence="1" id="KW-0805">Transcription regulation</keyword>
<dbReference type="Gene3D" id="1.10.10.10">
    <property type="entry name" value="Winged helix-like DNA-binding domain superfamily/Winged helix DNA-binding domain"/>
    <property type="match status" value="1"/>
</dbReference>
<keyword evidence="2" id="KW-0238">DNA-binding</keyword>
<dbReference type="InterPro" id="IPR036390">
    <property type="entry name" value="WH_DNA-bd_sf"/>
</dbReference>
<dbReference type="PANTHER" id="PTHR44846:SF1">
    <property type="entry name" value="MANNOSYL-D-GLYCERATE TRANSPORT_METABOLISM SYSTEM REPRESSOR MNGR-RELATED"/>
    <property type="match status" value="1"/>
</dbReference>
<evidence type="ECO:0000313" key="5">
    <source>
        <dbReference type="EMBL" id="QPI53838.1"/>
    </source>
</evidence>
<evidence type="ECO:0000259" key="4">
    <source>
        <dbReference type="PROSITE" id="PS50949"/>
    </source>
</evidence>
<dbReference type="InterPro" id="IPR000524">
    <property type="entry name" value="Tscrpt_reg_HTH_GntR"/>
</dbReference>
<dbReference type="PROSITE" id="PS50949">
    <property type="entry name" value="HTH_GNTR"/>
    <property type="match status" value="1"/>
</dbReference>
<accession>A0ABX6VWQ1</accession>
<dbReference type="SMART" id="SM00866">
    <property type="entry name" value="UTRA"/>
    <property type="match status" value="1"/>
</dbReference>
<sequence>MGTLVRTTTGFRVEGVAKKSRYAEIAEVLAAEIVDQPAGTRVSSEHEIAARFGVSRAAARAALQELEGRLLVRRVRGAGTFVNRPIDYLLSRRQPPSGSRTVEEAGGMHRRVVRDVRRVGLGGDHADRLERSEGSPAHLLISQTYLNGLASSWTQAWIPVDLLPDLGSAVRAVESLDVILRQMCGVVPVRAWCRVSSVLPPPEAAAGLEAERNRPVWLLESMSRDSRTRAPLMCSESWSRPDGLRLVVELDDLG</sequence>
<gene>
    <name evidence="5" type="ORF">I1A49_01860</name>
</gene>
<reference evidence="5 6" key="1">
    <citation type="submission" date="2020-11" db="EMBL/GenBank/DDBJ databases">
        <title>Complete genome sequence unveiled secondary metabolic potentials in Streptomyces solisilvae HNM0141.</title>
        <authorList>
            <person name="Huang X."/>
        </authorList>
    </citation>
    <scope>NUCLEOTIDE SEQUENCE [LARGE SCALE GENOMIC DNA]</scope>
    <source>
        <strain evidence="5 6">HNM0141</strain>
    </source>
</reference>
<keyword evidence="6" id="KW-1185">Reference proteome</keyword>
<dbReference type="SUPFAM" id="SSF64288">
    <property type="entry name" value="Chorismate lyase-like"/>
    <property type="match status" value="1"/>
</dbReference>
<dbReference type="InterPro" id="IPR050679">
    <property type="entry name" value="Bact_HTH_transcr_reg"/>
</dbReference>
<protein>
    <submittedName>
        <fullName evidence="5">GntR family transcriptional regulator</fullName>
    </submittedName>
</protein>
<organism evidence="5 6">
    <name type="scientific">Streptomyces malaysiensis</name>
    <dbReference type="NCBI Taxonomy" id="92644"/>
    <lineage>
        <taxon>Bacteria</taxon>
        <taxon>Bacillati</taxon>
        <taxon>Actinomycetota</taxon>
        <taxon>Actinomycetes</taxon>
        <taxon>Kitasatosporales</taxon>
        <taxon>Streptomycetaceae</taxon>
        <taxon>Streptomyces</taxon>
        <taxon>Streptomyces violaceusniger group</taxon>
    </lineage>
</organism>
<dbReference type="Proteomes" id="UP000663421">
    <property type="component" value="Chromosome"/>
</dbReference>
<evidence type="ECO:0000256" key="2">
    <source>
        <dbReference type="ARBA" id="ARBA00023125"/>
    </source>
</evidence>
<dbReference type="InterPro" id="IPR036388">
    <property type="entry name" value="WH-like_DNA-bd_sf"/>
</dbReference>
<dbReference type="InterPro" id="IPR011663">
    <property type="entry name" value="UTRA"/>
</dbReference>
<evidence type="ECO:0000256" key="3">
    <source>
        <dbReference type="ARBA" id="ARBA00023163"/>
    </source>
</evidence>
<dbReference type="InterPro" id="IPR028978">
    <property type="entry name" value="Chorismate_lyase_/UTRA_dom_sf"/>
</dbReference>
<dbReference type="EMBL" id="CP065050">
    <property type="protein sequence ID" value="QPI53838.1"/>
    <property type="molecule type" value="Genomic_DNA"/>
</dbReference>
<name>A0ABX6VWQ1_STRMQ</name>
<keyword evidence="3" id="KW-0804">Transcription</keyword>
<feature type="domain" description="HTH gntR-type" evidence="4">
    <location>
        <begin position="19"/>
        <end position="85"/>
    </location>
</feature>
<dbReference type="CDD" id="cd07377">
    <property type="entry name" value="WHTH_GntR"/>
    <property type="match status" value="1"/>
</dbReference>
<proteinExistence type="predicted"/>
<dbReference type="SMART" id="SM00345">
    <property type="entry name" value="HTH_GNTR"/>
    <property type="match status" value="1"/>
</dbReference>
<dbReference type="Pfam" id="PF07702">
    <property type="entry name" value="UTRA"/>
    <property type="match status" value="1"/>
</dbReference>
<dbReference type="SUPFAM" id="SSF46785">
    <property type="entry name" value="Winged helix' DNA-binding domain"/>
    <property type="match status" value="1"/>
</dbReference>